<dbReference type="Proteomes" id="UP001231166">
    <property type="component" value="Chromosome"/>
</dbReference>
<dbReference type="EMBL" id="CP130953">
    <property type="protein sequence ID" value="WLF44845.1"/>
    <property type="molecule type" value="Genomic_DNA"/>
</dbReference>
<evidence type="ECO:0000313" key="3">
    <source>
        <dbReference type="Proteomes" id="UP001066327"/>
    </source>
</evidence>
<proteinExistence type="predicted"/>
<keyword evidence="3" id="KW-1185">Reference proteome</keyword>
<protein>
    <submittedName>
        <fullName evidence="2">Rv1535 domain-containing protein</fullName>
    </submittedName>
</protein>
<gene>
    <name evidence="1" type="ORF">O4328_22425</name>
    <name evidence="2" type="ORF">Q5707_23360</name>
</gene>
<reference evidence="1" key="1">
    <citation type="submission" date="2022-12" db="EMBL/GenBank/DDBJ databases">
        <authorList>
            <person name="Krivoruchko A.V."/>
            <person name="Elkin A."/>
        </authorList>
    </citation>
    <scope>NUCLEOTIDE SEQUENCE</scope>
    <source>
        <strain evidence="1">IEGM 249</strain>
    </source>
</reference>
<sequence>MASLVARMFTPPLRELYAVLVRAGVVEIID</sequence>
<evidence type="ECO:0000313" key="1">
    <source>
        <dbReference type="EMBL" id="MCZ4586401.1"/>
    </source>
</evidence>
<evidence type="ECO:0000313" key="2">
    <source>
        <dbReference type="EMBL" id="WLF44845.1"/>
    </source>
</evidence>
<accession>A0AAX3Y810</accession>
<reference evidence="2" key="2">
    <citation type="submission" date="2023-07" db="EMBL/GenBank/DDBJ databases">
        <title>Genomic analysis of Rhodococcus opacus VOC-14 with glycol ethers degradation activity.</title>
        <authorList>
            <person name="Narkevich D.A."/>
            <person name="Hlushen A.M."/>
            <person name="Akhremchuk A.E."/>
            <person name="Sikolenko M.A."/>
            <person name="Valentovich L.N."/>
        </authorList>
    </citation>
    <scope>NUCLEOTIDE SEQUENCE</scope>
    <source>
        <strain evidence="2">VOC-14</strain>
    </source>
</reference>
<dbReference type="EMBL" id="JAPWIS010000011">
    <property type="protein sequence ID" value="MCZ4586401.1"/>
    <property type="molecule type" value="Genomic_DNA"/>
</dbReference>
<dbReference type="AlphaFoldDB" id="A0AAX3Y810"/>
<dbReference type="Proteomes" id="UP001066327">
    <property type="component" value="Unassembled WGS sequence"/>
</dbReference>
<evidence type="ECO:0000313" key="4">
    <source>
        <dbReference type="Proteomes" id="UP001231166"/>
    </source>
</evidence>
<dbReference type="RefSeq" id="WP_265146145.1">
    <property type="nucleotide sequence ID" value="NZ_CP110469.1"/>
</dbReference>
<dbReference type="NCBIfam" id="NF040653">
    <property type="entry name" value="Rv1535_dom"/>
    <property type="match status" value="1"/>
</dbReference>
<organism evidence="2 4">
    <name type="scientific">Rhodococcus opacus</name>
    <name type="common">Nocardia opaca</name>
    <dbReference type="NCBI Taxonomy" id="37919"/>
    <lineage>
        <taxon>Bacteria</taxon>
        <taxon>Bacillati</taxon>
        <taxon>Actinomycetota</taxon>
        <taxon>Actinomycetes</taxon>
        <taxon>Mycobacteriales</taxon>
        <taxon>Nocardiaceae</taxon>
        <taxon>Rhodococcus</taxon>
    </lineage>
</organism>
<name>A0AAX3Y810_RHOOP</name>